<dbReference type="InterPro" id="IPR038883">
    <property type="entry name" value="AN11006-like"/>
</dbReference>
<gene>
    <name evidence="2" type="ORF">EI97DRAFT_4288</name>
</gene>
<sequence>MISSTPSAASATATEANSSSPATATAAATARYPKRKRAEVNYRLLEDESDTSGYTSTDSGDSERLPAKRPRIPQPRPTKPLPRRKIFPFLLLPAELRNRIYRLCLPAPAAVPPDVAESDDAQPGIFLAYKLKRYRRTLEYIPSYVRDVEEHCHYGYQYHTDKNNHDEERPPHLAFHVLGVCKQIHDEAAPMFYGQRLIFTDPDALFSFAACLSPRTAKLLRHIEIRSWGMSRSRKSRGYMAMAMLAAKGVTELETLYINCNMGYFRINPWNNRNLVIPIPTRIARKVYRDCHLWLEAVGAANADPFRAVGILKISMGMFAHMARESSDDLNGFEEQAMKAYRKELRRLLGGIPN</sequence>
<dbReference type="PANTHER" id="PTHR42085">
    <property type="entry name" value="F-BOX DOMAIN-CONTAINING PROTEIN"/>
    <property type="match status" value="1"/>
</dbReference>
<evidence type="ECO:0000313" key="3">
    <source>
        <dbReference type="Proteomes" id="UP000800097"/>
    </source>
</evidence>
<name>A0A6A6JVL9_WESOR</name>
<dbReference type="GeneID" id="54550467"/>
<evidence type="ECO:0000313" key="2">
    <source>
        <dbReference type="EMBL" id="KAF2280650.1"/>
    </source>
</evidence>
<dbReference type="Proteomes" id="UP000800097">
    <property type="component" value="Unassembled WGS sequence"/>
</dbReference>
<feature type="region of interest" description="Disordered" evidence="1">
    <location>
        <begin position="1"/>
        <end position="81"/>
    </location>
</feature>
<dbReference type="PANTHER" id="PTHR42085:SF8">
    <property type="entry name" value="F-BOX DOMAIN-CONTAINING PROTEIN"/>
    <property type="match status" value="1"/>
</dbReference>
<reference evidence="2" key="1">
    <citation type="journal article" date="2020" name="Stud. Mycol.">
        <title>101 Dothideomycetes genomes: a test case for predicting lifestyles and emergence of pathogens.</title>
        <authorList>
            <person name="Haridas S."/>
            <person name="Albert R."/>
            <person name="Binder M."/>
            <person name="Bloem J."/>
            <person name="Labutti K."/>
            <person name="Salamov A."/>
            <person name="Andreopoulos B."/>
            <person name="Baker S."/>
            <person name="Barry K."/>
            <person name="Bills G."/>
            <person name="Bluhm B."/>
            <person name="Cannon C."/>
            <person name="Castanera R."/>
            <person name="Culley D."/>
            <person name="Daum C."/>
            <person name="Ezra D."/>
            <person name="Gonzalez J."/>
            <person name="Henrissat B."/>
            <person name="Kuo A."/>
            <person name="Liang C."/>
            <person name="Lipzen A."/>
            <person name="Lutzoni F."/>
            <person name="Magnuson J."/>
            <person name="Mondo S."/>
            <person name="Nolan M."/>
            <person name="Ohm R."/>
            <person name="Pangilinan J."/>
            <person name="Park H.-J."/>
            <person name="Ramirez L."/>
            <person name="Alfaro M."/>
            <person name="Sun H."/>
            <person name="Tritt A."/>
            <person name="Yoshinaga Y."/>
            <person name="Zwiers L.-H."/>
            <person name="Turgeon B."/>
            <person name="Goodwin S."/>
            <person name="Spatafora J."/>
            <person name="Crous P."/>
            <person name="Grigoriev I."/>
        </authorList>
    </citation>
    <scope>NUCLEOTIDE SEQUENCE</scope>
    <source>
        <strain evidence="2">CBS 379.55</strain>
    </source>
</reference>
<dbReference type="AlphaFoldDB" id="A0A6A6JVL9"/>
<proteinExistence type="predicted"/>
<accession>A0A6A6JVL9</accession>
<protein>
    <submittedName>
        <fullName evidence="2">Uncharacterized protein</fullName>
    </submittedName>
</protein>
<feature type="compositionally biased region" description="Low complexity" evidence="1">
    <location>
        <begin position="1"/>
        <end position="30"/>
    </location>
</feature>
<evidence type="ECO:0000256" key="1">
    <source>
        <dbReference type="SAM" id="MobiDB-lite"/>
    </source>
</evidence>
<dbReference type="OrthoDB" id="5397846at2759"/>
<keyword evidence="3" id="KW-1185">Reference proteome</keyword>
<organism evidence="2 3">
    <name type="scientific">Westerdykella ornata</name>
    <dbReference type="NCBI Taxonomy" id="318751"/>
    <lineage>
        <taxon>Eukaryota</taxon>
        <taxon>Fungi</taxon>
        <taxon>Dikarya</taxon>
        <taxon>Ascomycota</taxon>
        <taxon>Pezizomycotina</taxon>
        <taxon>Dothideomycetes</taxon>
        <taxon>Pleosporomycetidae</taxon>
        <taxon>Pleosporales</taxon>
        <taxon>Sporormiaceae</taxon>
        <taxon>Westerdykella</taxon>
    </lineage>
</organism>
<dbReference type="RefSeq" id="XP_033658188.1">
    <property type="nucleotide sequence ID" value="XM_033797292.1"/>
</dbReference>
<dbReference type="EMBL" id="ML986484">
    <property type="protein sequence ID" value="KAF2280650.1"/>
    <property type="molecule type" value="Genomic_DNA"/>
</dbReference>